<keyword evidence="1" id="KW-1133">Transmembrane helix</keyword>
<evidence type="ECO:0000256" key="1">
    <source>
        <dbReference type="SAM" id="Phobius"/>
    </source>
</evidence>
<keyword evidence="1" id="KW-0472">Membrane</keyword>
<reference evidence="2" key="1">
    <citation type="submission" date="2021-03" db="EMBL/GenBank/DDBJ databases">
        <title>Evolutionary innovations through gain and loss of genes in the ectomycorrhizal Boletales.</title>
        <authorList>
            <person name="Wu G."/>
            <person name="Miyauchi S."/>
            <person name="Morin E."/>
            <person name="Yang Z.-L."/>
            <person name="Xu J."/>
            <person name="Martin F.M."/>
        </authorList>
    </citation>
    <scope>NUCLEOTIDE SEQUENCE</scope>
    <source>
        <strain evidence="2">BR01</strain>
    </source>
</reference>
<sequence>MTTRSSGKVTSSMVNEMKSQLHHQPDAIFCSVGGGGLIGGILLGCQLVAWDNGSFASQSINGTTTQFAL</sequence>
<keyword evidence="3" id="KW-1185">Reference proteome</keyword>
<proteinExistence type="predicted"/>
<dbReference type="Proteomes" id="UP000683000">
    <property type="component" value="Unassembled WGS sequence"/>
</dbReference>
<dbReference type="InterPro" id="IPR036052">
    <property type="entry name" value="TrpB-like_PALP_sf"/>
</dbReference>
<accession>A0A8I3AAA3</accession>
<protein>
    <submittedName>
        <fullName evidence="2">Uncharacterized protein</fullName>
    </submittedName>
</protein>
<comment type="caution">
    <text evidence="2">The sequence shown here is derived from an EMBL/GenBank/DDBJ whole genome shotgun (WGS) entry which is preliminary data.</text>
</comment>
<dbReference type="Gene3D" id="3.40.50.1100">
    <property type="match status" value="1"/>
</dbReference>
<evidence type="ECO:0000313" key="2">
    <source>
        <dbReference type="EMBL" id="KAG6376068.1"/>
    </source>
</evidence>
<organism evidence="2 3">
    <name type="scientific">Boletus reticuloceps</name>
    <dbReference type="NCBI Taxonomy" id="495285"/>
    <lineage>
        <taxon>Eukaryota</taxon>
        <taxon>Fungi</taxon>
        <taxon>Dikarya</taxon>
        <taxon>Basidiomycota</taxon>
        <taxon>Agaricomycotina</taxon>
        <taxon>Agaricomycetes</taxon>
        <taxon>Agaricomycetidae</taxon>
        <taxon>Boletales</taxon>
        <taxon>Boletineae</taxon>
        <taxon>Boletaceae</taxon>
        <taxon>Boletoideae</taxon>
        <taxon>Boletus</taxon>
    </lineage>
</organism>
<keyword evidence="1" id="KW-0812">Transmembrane</keyword>
<gene>
    <name evidence="2" type="ORF">JVT61DRAFT_2038</name>
</gene>
<dbReference type="EMBL" id="JAGFBS010000012">
    <property type="protein sequence ID" value="KAG6376068.1"/>
    <property type="molecule type" value="Genomic_DNA"/>
</dbReference>
<name>A0A8I3AAA3_9AGAM</name>
<dbReference type="SUPFAM" id="SSF53686">
    <property type="entry name" value="Tryptophan synthase beta subunit-like PLP-dependent enzymes"/>
    <property type="match status" value="1"/>
</dbReference>
<evidence type="ECO:0000313" key="3">
    <source>
        <dbReference type="Proteomes" id="UP000683000"/>
    </source>
</evidence>
<feature type="transmembrane region" description="Helical" evidence="1">
    <location>
        <begin position="27"/>
        <end position="49"/>
    </location>
</feature>
<dbReference type="AlphaFoldDB" id="A0A8I3AAA3"/>